<keyword evidence="1" id="KW-1133">Transmembrane helix</keyword>
<organism evidence="2 3">
    <name type="scientific">Actinoallomurus vinaceus</name>
    <dbReference type="NCBI Taxonomy" id="1080074"/>
    <lineage>
        <taxon>Bacteria</taxon>
        <taxon>Bacillati</taxon>
        <taxon>Actinomycetota</taxon>
        <taxon>Actinomycetes</taxon>
        <taxon>Streptosporangiales</taxon>
        <taxon>Thermomonosporaceae</taxon>
        <taxon>Actinoallomurus</taxon>
    </lineage>
</organism>
<name>A0ABP8UJQ3_9ACTN</name>
<feature type="transmembrane region" description="Helical" evidence="1">
    <location>
        <begin position="34"/>
        <end position="56"/>
    </location>
</feature>
<keyword evidence="3" id="KW-1185">Reference proteome</keyword>
<evidence type="ECO:0000313" key="2">
    <source>
        <dbReference type="EMBL" id="GAA4633578.1"/>
    </source>
</evidence>
<gene>
    <name evidence="2" type="ORF">GCM10023196_071660</name>
</gene>
<keyword evidence="1" id="KW-0812">Transmembrane</keyword>
<keyword evidence="1" id="KW-0472">Membrane</keyword>
<accession>A0ABP8UJQ3</accession>
<protein>
    <submittedName>
        <fullName evidence="2">Uncharacterized protein</fullName>
    </submittedName>
</protein>
<dbReference type="EMBL" id="BAABHK010000012">
    <property type="protein sequence ID" value="GAA4633578.1"/>
    <property type="molecule type" value="Genomic_DNA"/>
</dbReference>
<comment type="caution">
    <text evidence="2">The sequence shown here is derived from an EMBL/GenBank/DDBJ whole genome shotgun (WGS) entry which is preliminary data.</text>
</comment>
<dbReference type="RefSeq" id="WP_345436578.1">
    <property type="nucleotide sequence ID" value="NZ_BAABHK010000012.1"/>
</dbReference>
<evidence type="ECO:0000313" key="3">
    <source>
        <dbReference type="Proteomes" id="UP001501442"/>
    </source>
</evidence>
<sequence>MSHTAALFVDHRGYASAALDGGPWRAASAPLEPWTAAGVLGGAAGVVLAALVAVRLRHRAPRVLRPVTSRLRAAHSGHVGDYAAWPTAGVASFGLLLFTV</sequence>
<proteinExistence type="predicted"/>
<evidence type="ECO:0000256" key="1">
    <source>
        <dbReference type="SAM" id="Phobius"/>
    </source>
</evidence>
<reference evidence="3" key="1">
    <citation type="journal article" date="2019" name="Int. J. Syst. Evol. Microbiol.">
        <title>The Global Catalogue of Microorganisms (GCM) 10K type strain sequencing project: providing services to taxonomists for standard genome sequencing and annotation.</title>
        <authorList>
            <consortium name="The Broad Institute Genomics Platform"/>
            <consortium name="The Broad Institute Genome Sequencing Center for Infectious Disease"/>
            <person name="Wu L."/>
            <person name="Ma J."/>
        </authorList>
    </citation>
    <scope>NUCLEOTIDE SEQUENCE [LARGE SCALE GENOMIC DNA]</scope>
    <source>
        <strain evidence="3">JCM 17939</strain>
    </source>
</reference>
<dbReference type="Proteomes" id="UP001501442">
    <property type="component" value="Unassembled WGS sequence"/>
</dbReference>